<protein>
    <recommendedName>
        <fullName evidence="2">N-acetyltransferase</fullName>
    </recommendedName>
</protein>
<evidence type="ECO:0000313" key="1">
    <source>
        <dbReference type="EMBL" id="GID44258.1"/>
    </source>
</evidence>
<dbReference type="InterPro" id="IPR016181">
    <property type="entry name" value="Acyl_CoA_acyltransferase"/>
</dbReference>
<dbReference type="EMBL" id="BOMF01000022">
    <property type="protein sequence ID" value="GID44258.1"/>
    <property type="molecule type" value="Genomic_DNA"/>
</dbReference>
<sequence length="252" mass="27890">MGWHPARMQLDIAPIGDRLDLYDELAGGWPEFMTKDPTGGLYYRYSDQFWPTFSLLAVDKETGRAVAKAHSVPFAYDGDPAEGLPEGGWDWVIRQALHDHLSGTKPTMVSALEINIRPDLRGSGLSGLMLAAMRDNAAEHGFTDLVAPVRPSGKHAQIRQPIDVYAHATRDDGLPVDPWLRVHVRAGAKIVNVAHYSMTYAGTLEQWRSWTGLAFDATGPVEVPGALSPIHCDVEQDHAVYVEPNVWVHHRI</sequence>
<accession>A0ABQ3WDK0</accession>
<dbReference type="Gene3D" id="3.40.630.30">
    <property type="match status" value="1"/>
</dbReference>
<evidence type="ECO:0008006" key="2">
    <source>
        <dbReference type="Google" id="ProtNLM"/>
    </source>
</evidence>
<proteinExistence type="predicted"/>
<gene>
    <name evidence="1" type="ORF">Aca07nite_15330</name>
</gene>
<organism evidence="1">
    <name type="scientific">Actinoplanes campanulatus</name>
    <dbReference type="NCBI Taxonomy" id="113559"/>
    <lineage>
        <taxon>Bacteria</taxon>
        <taxon>Bacillati</taxon>
        <taxon>Actinomycetota</taxon>
        <taxon>Actinomycetes</taxon>
        <taxon>Micromonosporales</taxon>
        <taxon>Micromonosporaceae</taxon>
        <taxon>Actinoplanes</taxon>
    </lineage>
</organism>
<dbReference type="SUPFAM" id="SSF55729">
    <property type="entry name" value="Acyl-CoA N-acyltransferases (Nat)"/>
    <property type="match status" value="1"/>
</dbReference>
<comment type="caution">
    <text evidence="1">The sequence shown here is derived from an EMBL/GenBank/DDBJ whole genome shotgun (WGS) entry which is preliminary data.</text>
</comment>
<name>A0ABQ3WDK0_9ACTN</name>
<reference evidence="1" key="1">
    <citation type="submission" date="2021-01" db="EMBL/GenBank/DDBJ databases">
        <title>Whole genome shotgun sequence of Actinoplanes capillaceus NBRC 16408.</title>
        <authorList>
            <person name="Komaki H."/>
            <person name="Tamura T."/>
        </authorList>
    </citation>
    <scope>NUCLEOTIDE SEQUENCE [LARGE SCALE GENOMIC DNA]</scope>
    <source>
        <strain evidence="1">NBRC 16408</strain>
    </source>
</reference>